<evidence type="ECO:0000259" key="1">
    <source>
        <dbReference type="Pfam" id="PF18454"/>
    </source>
</evidence>
<dbReference type="Proteomes" id="UP000237632">
    <property type="component" value="Unassembled WGS sequence"/>
</dbReference>
<reference evidence="2 3" key="1">
    <citation type="submission" date="2018-03" db="EMBL/GenBank/DDBJ databases">
        <authorList>
            <person name="Nguyen K."/>
            <person name="Fouts D."/>
            <person name="Sutton G."/>
        </authorList>
    </citation>
    <scope>NUCLEOTIDE SEQUENCE [LARGE SCALE GENOMIC DNA]</scope>
    <source>
        <strain evidence="2 3">AU3578</strain>
    </source>
</reference>
<dbReference type="Gene3D" id="2.10.10.30">
    <property type="match status" value="1"/>
</dbReference>
<organism evidence="2 3">
    <name type="scientific">Burkholderia vietnamiensis</name>
    <dbReference type="NCBI Taxonomy" id="60552"/>
    <lineage>
        <taxon>Bacteria</taxon>
        <taxon>Pseudomonadati</taxon>
        <taxon>Pseudomonadota</taxon>
        <taxon>Betaproteobacteria</taxon>
        <taxon>Burkholderiales</taxon>
        <taxon>Burkholderiaceae</taxon>
        <taxon>Burkholderia</taxon>
        <taxon>Burkholderia cepacia complex</taxon>
    </lineage>
</organism>
<dbReference type="AlphaFoldDB" id="A0AA45BDV5"/>
<comment type="caution">
    <text evidence="2">The sequence shown here is derived from an EMBL/GenBank/DDBJ whole genome shotgun (WGS) entry which is preliminary data.</text>
</comment>
<evidence type="ECO:0000313" key="2">
    <source>
        <dbReference type="EMBL" id="PRH41066.1"/>
    </source>
</evidence>
<accession>A0AA45BDV5</accession>
<protein>
    <recommendedName>
        <fullName evidence="1">Major tropism determinant N-terminal domain-containing protein</fullName>
    </recommendedName>
</protein>
<dbReference type="InterPro" id="IPR041352">
    <property type="entry name" value="Mtd_N"/>
</dbReference>
<dbReference type="Pfam" id="PF18454">
    <property type="entry name" value="Mtd_N"/>
    <property type="match status" value="1"/>
</dbReference>
<proteinExistence type="predicted"/>
<dbReference type="RefSeq" id="WP_105856705.1">
    <property type="nucleotide sequence ID" value="NZ_PVHK01000123.1"/>
</dbReference>
<dbReference type="EMBL" id="PVHK01000123">
    <property type="protein sequence ID" value="PRH41066.1"/>
    <property type="molecule type" value="Genomic_DNA"/>
</dbReference>
<gene>
    <name evidence="2" type="ORF">C6T65_17400</name>
</gene>
<name>A0AA45BDV5_BURVI</name>
<evidence type="ECO:0000313" key="3">
    <source>
        <dbReference type="Proteomes" id="UP000237632"/>
    </source>
</evidence>
<feature type="domain" description="Major tropism determinant N-terminal" evidence="1">
    <location>
        <begin position="6"/>
        <end position="41"/>
    </location>
</feature>
<sequence length="143" mass="14882">MSNVLKLRRGNSAQTVAFTGALSEVTHNTDDGTLHVHDGSTPGGIIVQSPLNQRLLQWAYAQSFCLVSATRDANEAIVTASIVWPDGATGTFTTDSASTAFPGAIDAWHATYVTGVNTKTVMQPTVARNAAGAVVAQPAIIIS</sequence>